<comment type="caution">
    <text evidence="1">The sequence shown here is derived from an EMBL/GenBank/DDBJ whole genome shotgun (WGS) entry which is preliminary data.</text>
</comment>
<dbReference type="PROSITE" id="PS51257">
    <property type="entry name" value="PROKAR_LIPOPROTEIN"/>
    <property type="match status" value="1"/>
</dbReference>
<protein>
    <recommendedName>
        <fullName evidence="3">DUF885 domain-containing protein</fullName>
    </recommendedName>
</protein>
<evidence type="ECO:0000313" key="1">
    <source>
        <dbReference type="EMBL" id="MCL6698997.1"/>
    </source>
</evidence>
<gene>
    <name evidence="1" type="ORF">LZ496_09410</name>
</gene>
<evidence type="ECO:0008006" key="3">
    <source>
        <dbReference type="Google" id="ProtNLM"/>
    </source>
</evidence>
<keyword evidence="2" id="KW-1185">Reference proteome</keyword>
<name>A0ABT0RVF0_9SPHN</name>
<evidence type="ECO:0000313" key="2">
    <source>
        <dbReference type="Proteomes" id="UP001203410"/>
    </source>
</evidence>
<dbReference type="Proteomes" id="UP001203410">
    <property type="component" value="Unassembled WGS sequence"/>
</dbReference>
<dbReference type="EMBL" id="JAMGBA010000002">
    <property type="protein sequence ID" value="MCL6698997.1"/>
    <property type="molecule type" value="Genomic_DNA"/>
</dbReference>
<accession>A0ABT0RVF0</accession>
<proteinExistence type="predicted"/>
<sequence length="432" mass="47939">MNRPLLALVLAATALGACQRGAKPAGQDGLDSIAREYVLLSLTIGEKEEGYIDAYYGPAELQAKAKADAAGQDLDALAHRTDELRKKLEGVISDDPMEARRAKFISAQLTAAATRLRMLKGEKLAFDEEAKGLFGVAPELKPLSSYDPVLAKIEKLVPGTGELADRVDAFQNRFNIPKERLKRVFDAAIGECRRRTLEHIQMPKDERFDMSFVTGKSWSGYNYYQGNAHSRIEINTDLPIRISRAVDLGCHEGYPGHHVLNALLEQRLTKERGWIEFSVYPLYSPQSLIAEGSANYGIDLAFPGDDQLNFGTKTLYPLAGLPTAQAADYLALTHAMRDLAGARFTIAREYLEGRIDDAEAARLTQKYGLVSAERAKQMTEFTKQYRTYVINYGLGQDMVRAYVEAAGTDPKARWARMEKILSEPTLPSDLKP</sequence>
<organism evidence="1 2">
    <name type="scientific">Sphingomonas caseinilyticus</name>
    <dbReference type="NCBI Taxonomy" id="2908205"/>
    <lineage>
        <taxon>Bacteria</taxon>
        <taxon>Pseudomonadati</taxon>
        <taxon>Pseudomonadota</taxon>
        <taxon>Alphaproteobacteria</taxon>
        <taxon>Sphingomonadales</taxon>
        <taxon>Sphingomonadaceae</taxon>
        <taxon>Sphingomonas</taxon>
    </lineage>
</organism>
<reference evidence="1 2" key="1">
    <citation type="submission" date="2022-05" db="EMBL/GenBank/DDBJ databases">
        <authorList>
            <person name="Jo J.-H."/>
            <person name="Im W.-T."/>
        </authorList>
    </citation>
    <scope>NUCLEOTIDE SEQUENCE [LARGE SCALE GENOMIC DNA]</scope>
    <source>
        <strain evidence="1 2">NSE70-1</strain>
    </source>
</reference>
<dbReference type="RefSeq" id="WP_249904372.1">
    <property type="nucleotide sequence ID" value="NZ_JAMGBA010000002.1"/>
</dbReference>